<evidence type="ECO:0000313" key="1">
    <source>
        <dbReference type="EMBL" id="EAL66972.1"/>
    </source>
</evidence>
<dbReference type="EMBL" id="AAFI02000039">
    <property type="protein sequence ID" value="EAL66972.1"/>
    <property type="molecule type" value="Genomic_DNA"/>
</dbReference>
<organism evidence="1 2">
    <name type="scientific">Dictyostelium discoideum</name>
    <name type="common">Social amoeba</name>
    <dbReference type="NCBI Taxonomy" id="44689"/>
    <lineage>
        <taxon>Eukaryota</taxon>
        <taxon>Amoebozoa</taxon>
        <taxon>Evosea</taxon>
        <taxon>Eumycetozoa</taxon>
        <taxon>Dictyostelia</taxon>
        <taxon>Dictyosteliales</taxon>
        <taxon>Dictyosteliaceae</taxon>
        <taxon>Dictyostelium</taxon>
    </lineage>
</organism>
<dbReference type="PaxDb" id="44689-DDB0215216"/>
<protein>
    <submittedName>
        <fullName evidence="1">Uncharacterized protein</fullName>
    </submittedName>
</protein>
<reference evidence="1 2" key="1">
    <citation type="journal article" date="2005" name="Nature">
        <title>The genome of the social amoeba Dictyostelium discoideum.</title>
        <authorList>
            <consortium name="The Dictyostelium discoideum Sequencing Consortium"/>
            <person name="Eichinger L."/>
            <person name="Pachebat J.A."/>
            <person name="Glockner G."/>
            <person name="Rajandream M.A."/>
            <person name="Sucgang R."/>
            <person name="Berriman M."/>
            <person name="Song J."/>
            <person name="Olsen R."/>
            <person name="Szafranski K."/>
            <person name="Xu Q."/>
            <person name="Tunggal B."/>
            <person name="Kummerfeld S."/>
            <person name="Madera M."/>
            <person name="Konfortov B.A."/>
            <person name="Rivero F."/>
            <person name="Bankier A.T."/>
            <person name="Lehmann R."/>
            <person name="Hamlin N."/>
            <person name="Davies R."/>
            <person name="Gaudet P."/>
            <person name="Fey P."/>
            <person name="Pilcher K."/>
            <person name="Chen G."/>
            <person name="Saunders D."/>
            <person name="Sodergren E."/>
            <person name="Davis P."/>
            <person name="Kerhornou A."/>
            <person name="Nie X."/>
            <person name="Hall N."/>
            <person name="Anjard C."/>
            <person name="Hemphill L."/>
            <person name="Bason N."/>
            <person name="Farbrother P."/>
            <person name="Desany B."/>
            <person name="Just E."/>
            <person name="Morio T."/>
            <person name="Rost R."/>
            <person name="Churcher C."/>
            <person name="Cooper J."/>
            <person name="Haydock S."/>
            <person name="van Driessche N."/>
            <person name="Cronin A."/>
            <person name="Goodhead I."/>
            <person name="Muzny D."/>
            <person name="Mourier T."/>
            <person name="Pain A."/>
            <person name="Lu M."/>
            <person name="Harper D."/>
            <person name="Lindsay R."/>
            <person name="Hauser H."/>
            <person name="James K."/>
            <person name="Quiles M."/>
            <person name="Madan Babu M."/>
            <person name="Saito T."/>
            <person name="Buchrieser C."/>
            <person name="Wardroper A."/>
            <person name="Felder M."/>
            <person name="Thangavelu M."/>
            <person name="Johnson D."/>
            <person name="Knights A."/>
            <person name="Loulseged H."/>
            <person name="Mungall K."/>
            <person name="Oliver K."/>
            <person name="Price C."/>
            <person name="Quail M.A."/>
            <person name="Urushihara H."/>
            <person name="Hernandez J."/>
            <person name="Rabbinowitsch E."/>
            <person name="Steffen D."/>
            <person name="Sanders M."/>
            <person name="Ma J."/>
            <person name="Kohara Y."/>
            <person name="Sharp S."/>
            <person name="Simmonds M."/>
            <person name="Spiegler S."/>
            <person name="Tivey A."/>
            <person name="Sugano S."/>
            <person name="White B."/>
            <person name="Walker D."/>
            <person name="Woodward J."/>
            <person name="Winckler T."/>
            <person name="Tanaka Y."/>
            <person name="Shaulsky G."/>
            <person name="Schleicher M."/>
            <person name="Weinstock G."/>
            <person name="Rosenthal A."/>
            <person name="Cox E.C."/>
            <person name="Chisholm R.L."/>
            <person name="Gibbs R."/>
            <person name="Loomis W.F."/>
            <person name="Platzer M."/>
            <person name="Kay R.R."/>
            <person name="Williams J."/>
            <person name="Dear P.H."/>
            <person name="Noegel A.A."/>
            <person name="Barrell B."/>
            <person name="Kuspa A."/>
        </authorList>
    </citation>
    <scope>NUCLEOTIDE SEQUENCE [LARGE SCALE GENOMIC DNA]</scope>
    <source>
        <strain evidence="1 2">AX4</strain>
    </source>
</reference>
<accession>Q54US2</accession>
<gene>
    <name evidence="1" type="ORF">DDB_G0280861</name>
</gene>
<proteinExistence type="predicted"/>
<dbReference type="AlphaFoldDB" id="Q54US2"/>
<name>Q54US2_DICDI</name>
<comment type="caution">
    <text evidence="1">The sequence shown here is derived from an EMBL/GenBank/DDBJ whole genome shotgun (WGS) entry which is preliminary data.</text>
</comment>
<dbReference type="HOGENOM" id="CLU_1477698_0_0_1"/>
<dbReference type="KEGG" id="ddi:DDB_G0280861"/>
<dbReference type="VEuPathDB" id="AmoebaDB:DDB_G0280861"/>
<dbReference type="InParanoid" id="Q54US2"/>
<keyword evidence="2" id="KW-1185">Reference proteome</keyword>
<evidence type="ECO:0000313" key="2">
    <source>
        <dbReference type="Proteomes" id="UP000002195"/>
    </source>
</evidence>
<dbReference type="GeneID" id="8622753"/>
<dbReference type="Proteomes" id="UP000002195">
    <property type="component" value="Unassembled WGS sequence"/>
</dbReference>
<dbReference type="RefSeq" id="XP_640949.1">
    <property type="nucleotide sequence ID" value="XM_635857.1"/>
</dbReference>
<sequence length="183" mass="21199">MYHLYKKVFGNIVLSKKIFSYCRLYKKNIFITFEQIQSLIEYQEREYIESLCIEDKPDHLLKVGDLPIGGVLKNLTINSLSNLESGECVPHGVEAITLVHSYFEYPNNNYDDSFHLESLPSTVHTLKHISLSKPKNESNCVFVVPPNFKSISFNDFIQWSISKETKNNFIQIPDIRSKSFLKS</sequence>